<dbReference type="EMBL" id="UYWX01000016">
    <property type="protein sequence ID" value="VDM16134.1"/>
    <property type="molecule type" value="Genomic_DNA"/>
</dbReference>
<proteinExistence type="predicted"/>
<dbReference type="GO" id="GO:0009395">
    <property type="term" value="P:phospholipid catabolic process"/>
    <property type="evidence" value="ECO:0007669"/>
    <property type="project" value="TreeGrafter"/>
</dbReference>
<keyword evidence="4" id="KW-0378">Hydrolase</keyword>
<evidence type="ECO:0000256" key="3">
    <source>
        <dbReference type="ARBA" id="ARBA00022737"/>
    </source>
</evidence>
<reference evidence="11" key="1">
    <citation type="submission" date="2016-04" db="UniProtKB">
        <authorList>
            <consortium name="WormBaseParasite"/>
        </authorList>
    </citation>
    <scope>IDENTIFICATION</scope>
</reference>
<dbReference type="SUPFAM" id="SSF56024">
    <property type="entry name" value="Phospholipase D/nuclease"/>
    <property type="match status" value="2"/>
</dbReference>
<dbReference type="EC" id="3.1.4.4" evidence="2"/>
<comment type="catalytic activity">
    <reaction evidence="1">
        <text>a 1,2-diacyl-sn-glycero-3-phosphocholine + H2O = a 1,2-diacyl-sn-glycero-3-phosphate + choline + H(+)</text>
        <dbReference type="Rhea" id="RHEA:14445"/>
        <dbReference type="ChEBI" id="CHEBI:15354"/>
        <dbReference type="ChEBI" id="CHEBI:15377"/>
        <dbReference type="ChEBI" id="CHEBI:15378"/>
        <dbReference type="ChEBI" id="CHEBI:57643"/>
        <dbReference type="ChEBI" id="CHEBI:58608"/>
        <dbReference type="EC" id="3.1.4.4"/>
    </reaction>
</comment>
<protein>
    <recommendedName>
        <fullName evidence="2">phospholipase D</fullName>
        <ecNumber evidence="2">3.1.4.4</ecNumber>
    </recommendedName>
</protein>
<keyword evidence="10" id="KW-1185">Reference proteome</keyword>
<sequence>MDDDTQIMNFLSDFDVDAFQNADDKIKNISYSDEENDFLDHDLPFLGEGDVFTVGNTFHPGVPVEVKLIWTHFPKTFSQDLSSYELSQQTHPSDTKNSLPSRWLILKDTYLVVLKPHKADSVEGIKNWNMAREDGEDEDGEEGSRKRGQKDEKDGLGSTNLWKRYHRWRFCKVILMDHYFQRKIVRIGKYELLQIRNMHSQLTFTPTSYDTVAAWDAMVNLVQSSPEAWAYTVVNPFRSFAPVRSGGQVIVGIDGASYMASVADAMEAARHEIFITDWWLSPEIHLKRPYSDDYWRLDALLKRKAEQGVRICVLIYNEVRFVLSINSRHCMKTLTSLHTNIHVNKVFFLGQKSGRQFTYGYLLNLQVIRHPNHIRDRTWNWSHHEKLVIVDQSVAFVGGIDLCFGRWDRPDHPILDAAIRRSEFDVTDLACLPLSTAFLPLQLTAPTCLKDRVRSLADPYRLLRTDTTSSPQRSKSLNERPLQPRLFPQQCEDSQRRSPPALSTGDKESSCYSACLGKEENSKEDRSFSSTGMEDGHCLFPGLDYINWIFKDPGDVTKPDVVYIDRNEVPRMPWHDVGVGLSGKIVSDLARHFIQRWNAHRQTIVTNSGLKIRICVLQGDFILLVKVRKTKHIRSLTSCIPPILLPTLPANTSLAERLHELGGTCISDSETTRQVRLQALRSAGHWSLVSTRGVKANAVTTSSSTSSHTEHSILTAYIEAIREAEHFVYIENQFFISWVDASDGAEKNRLVKNQIAQAIYDRVVRAHR</sequence>
<dbReference type="Pfam" id="PF00614">
    <property type="entry name" value="PLDc"/>
    <property type="match status" value="1"/>
</dbReference>
<dbReference type="STRING" id="6205.A0A158RDA5"/>
<evidence type="ECO:0000313" key="9">
    <source>
        <dbReference type="EMBL" id="VDM16134.1"/>
    </source>
</evidence>
<evidence type="ECO:0000259" key="8">
    <source>
        <dbReference type="PROSITE" id="PS50035"/>
    </source>
</evidence>
<keyword evidence="3" id="KW-0677">Repeat</keyword>
<dbReference type="WBParaSite" id="TTAC_0000023901-mRNA-1">
    <property type="protein sequence ID" value="TTAC_0000023901-mRNA-1"/>
    <property type="gene ID" value="TTAC_0000023901"/>
</dbReference>
<evidence type="ECO:0000256" key="2">
    <source>
        <dbReference type="ARBA" id="ARBA00012027"/>
    </source>
</evidence>
<dbReference type="InterPro" id="IPR015679">
    <property type="entry name" value="PLipase_D_fam"/>
</dbReference>
<evidence type="ECO:0000256" key="7">
    <source>
        <dbReference type="SAM" id="MobiDB-lite"/>
    </source>
</evidence>
<evidence type="ECO:0000256" key="1">
    <source>
        <dbReference type="ARBA" id="ARBA00000798"/>
    </source>
</evidence>
<feature type="compositionally biased region" description="Basic and acidic residues" evidence="7">
    <location>
        <begin position="142"/>
        <end position="154"/>
    </location>
</feature>
<reference evidence="9 10" key="2">
    <citation type="submission" date="2018-11" db="EMBL/GenBank/DDBJ databases">
        <authorList>
            <consortium name="Pathogen Informatics"/>
        </authorList>
    </citation>
    <scope>NUCLEOTIDE SEQUENCE [LARGE SCALE GENOMIC DNA]</scope>
</reference>
<feature type="region of interest" description="Disordered" evidence="7">
    <location>
        <begin position="129"/>
        <end position="154"/>
    </location>
</feature>
<dbReference type="PANTHER" id="PTHR18896:SF76">
    <property type="entry name" value="PHOSPHOLIPASE"/>
    <property type="match status" value="1"/>
</dbReference>
<dbReference type="AlphaFoldDB" id="A0A158RDA5"/>
<dbReference type="Gene3D" id="3.30.870.10">
    <property type="entry name" value="Endonuclease Chain A"/>
    <property type="match status" value="3"/>
</dbReference>
<dbReference type="GO" id="GO:0004630">
    <property type="term" value="F:phospholipase D activity"/>
    <property type="evidence" value="ECO:0007669"/>
    <property type="project" value="UniProtKB-EC"/>
</dbReference>
<accession>A0A158RDA5</accession>
<evidence type="ECO:0000256" key="6">
    <source>
        <dbReference type="ARBA" id="ARBA00023098"/>
    </source>
</evidence>
<feature type="domain" description="PLD phosphodiesterase" evidence="8">
    <location>
        <begin position="379"/>
        <end position="406"/>
    </location>
</feature>
<dbReference type="Proteomes" id="UP000274429">
    <property type="component" value="Unassembled WGS sequence"/>
</dbReference>
<dbReference type="SMART" id="SM00155">
    <property type="entry name" value="PLDc"/>
    <property type="match status" value="1"/>
</dbReference>
<dbReference type="InterPro" id="IPR001736">
    <property type="entry name" value="PLipase_D/transphosphatidylase"/>
</dbReference>
<evidence type="ECO:0000256" key="4">
    <source>
        <dbReference type="ARBA" id="ARBA00022801"/>
    </source>
</evidence>
<dbReference type="OrthoDB" id="14911at2759"/>
<keyword evidence="5" id="KW-0442">Lipid degradation</keyword>
<evidence type="ECO:0000313" key="10">
    <source>
        <dbReference type="Proteomes" id="UP000274429"/>
    </source>
</evidence>
<evidence type="ECO:0000313" key="11">
    <source>
        <dbReference type="WBParaSite" id="TTAC_0000023901-mRNA-1"/>
    </source>
</evidence>
<organism evidence="11">
    <name type="scientific">Hydatigena taeniaeformis</name>
    <name type="common">Feline tapeworm</name>
    <name type="synonym">Taenia taeniaeformis</name>
    <dbReference type="NCBI Taxonomy" id="6205"/>
    <lineage>
        <taxon>Eukaryota</taxon>
        <taxon>Metazoa</taxon>
        <taxon>Spiralia</taxon>
        <taxon>Lophotrochozoa</taxon>
        <taxon>Platyhelminthes</taxon>
        <taxon>Cestoda</taxon>
        <taxon>Eucestoda</taxon>
        <taxon>Cyclophyllidea</taxon>
        <taxon>Taeniidae</taxon>
        <taxon>Hydatigera</taxon>
    </lineage>
</organism>
<dbReference type="PROSITE" id="PS50035">
    <property type="entry name" value="PLD"/>
    <property type="match status" value="1"/>
</dbReference>
<dbReference type="PANTHER" id="PTHR18896">
    <property type="entry name" value="PHOSPHOLIPASE D"/>
    <property type="match status" value="1"/>
</dbReference>
<evidence type="ECO:0000256" key="5">
    <source>
        <dbReference type="ARBA" id="ARBA00022963"/>
    </source>
</evidence>
<feature type="compositionally biased region" description="Polar residues" evidence="7">
    <location>
        <begin position="465"/>
        <end position="475"/>
    </location>
</feature>
<feature type="region of interest" description="Disordered" evidence="7">
    <location>
        <begin position="464"/>
        <end position="509"/>
    </location>
</feature>
<gene>
    <name evidence="9" type="ORF">TTAC_LOCUS240</name>
</gene>
<keyword evidence="6" id="KW-0443">Lipid metabolism</keyword>
<name>A0A158RDA5_HYDTA</name>